<keyword evidence="2" id="KW-1185">Reference proteome</keyword>
<name>A0ABY4B4Q0_9BACT</name>
<dbReference type="InterPro" id="IPR045944">
    <property type="entry name" value="DUF6364"/>
</dbReference>
<evidence type="ECO:0000313" key="1">
    <source>
        <dbReference type="EMBL" id="UOE34130.1"/>
    </source>
</evidence>
<sequence length="84" mass="9355">MNTSSPITVHFEQPFLERLEQLARLSGKSVAEIVELQTKLQLGWRPPTPPLSPEVQALKGSLPLLQQVDYKTAVTEAILRKYGA</sequence>
<evidence type="ECO:0000313" key="2">
    <source>
        <dbReference type="Proteomes" id="UP000831390"/>
    </source>
</evidence>
<protein>
    <submittedName>
        <fullName evidence="1">Ribbon-helix-helix domain-containing protein</fullName>
    </submittedName>
</protein>
<dbReference type="EMBL" id="CP094534">
    <property type="protein sequence ID" value="UOE34130.1"/>
    <property type="molecule type" value="Genomic_DNA"/>
</dbReference>
<reference evidence="1 2" key="1">
    <citation type="submission" date="2022-03" db="EMBL/GenBank/DDBJ databases">
        <title>Hymenobactersp. isolated from the air.</title>
        <authorList>
            <person name="Won M."/>
            <person name="Kwon S.-W."/>
        </authorList>
    </citation>
    <scope>NUCLEOTIDE SEQUENCE [LARGE SCALE GENOMIC DNA]</scope>
    <source>
        <strain evidence="1 2">KACC 22596</strain>
    </source>
</reference>
<organism evidence="1 2">
    <name type="scientific">Hymenobacter monticola</name>
    <dbReference type="NCBI Taxonomy" id="1705399"/>
    <lineage>
        <taxon>Bacteria</taxon>
        <taxon>Pseudomonadati</taxon>
        <taxon>Bacteroidota</taxon>
        <taxon>Cytophagia</taxon>
        <taxon>Cytophagales</taxon>
        <taxon>Hymenobacteraceae</taxon>
        <taxon>Hymenobacter</taxon>
    </lineage>
</organism>
<accession>A0ABY4B4Q0</accession>
<proteinExistence type="predicted"/>
<gene>
    <name evidence="1" type="ORF">MTP16_00420</name>
</gene>
<dbReference type="RefSeq" id="WP_243514878.1">
    <property type="nucleotide sequence ID" value="NZ_CP094534.1"/>
</dbReference>
<dbReference type="Pfam" id="PF19891">
    <property type="entry name" value="DUF6364"/>
    <property type="match status" value="1"/>
</dbReference>
<dbReference type="Proteomes" id="UP000831390">
    <property type="component" value="Chromosome"/>
</dbReference>